<feature type="domain" description="5'-Nucleotidase C-terminal" evidence="4">
    <location>
        <begin position="360"/>
        <end position="558"/>
    </location>
</feature>
<feature type="signal peptide" evidence="2">
    <location>
        <begin position="1"/>
        <end position="32"/>
    </location>
</feature>
<dbReference type="Proteomes" id="UP001221506">
    <property type="component" value="Chromosome"/>
</dbReference>
<dbReference type="Pfam" id="PF02872">
    <property type="entry name" value="5_nucleotid_C"/>
    <property type="match status" value="1"/>
</dbReference>
<dbReference type="GO" id="GO:0008768">
    <property type="term" value="F:UDP-sugar diphosphatase activity"/>
    <property type="evidence" value="ECO:0007669"/>
    <property type="project" value="TreeGrafter"/>
</dbReference>
<proteinExistence type="inferred from homology"/>
<reference evidence="6 8" key="3">
    <citation type="submission" date="2023-02" db="EMBL/GenBank/DDBJ databases">
        <authorList>
            <person name="Pan L."/>
        </authorList>
    </citation>
    <scope>NUCLEOTIDE SEQUENCE [LARGE SCALE GENOMIC DNA]</scope>
    <source>
        <strain evidence="6 8">F2</strain>
    </source>
</reference>
<dbReference type="InterPro" id="IPR008334">
    <property type="entry name" value="5'-Nucleotdase_C"/>
</dbReference>
<evidence type="ECO:0000256" key="1">
    <source>
        <dbReference type="ARBA" id="ARBA00022729"/>
    </source>
</evidence>
<dbReference type="PANTHER" id="PTHR11575:SF24">
    <property type="entry name" value="5'-NUCLEOTIDASE"/>
    <property type="match status" value="1"/>
</dbReference>
<evidence type="ECO:0000313" key="6">
    <source>
        <dbReference type="EMBL" id="WDY41343.1"/>
    </source>
</evidence>
<dbReference type="Pfam" id="PF00149">
    <property type="entry name" value="Metallophos"/>
    <property type="match status" value="1"/>
</dbReference>
<dbReference type="AlphaFoldDB" id="A0A0M0VPA5"/>
<gene>
    <name evidence="5" type="ORF">MCC10009_1461</name>
    <name evidence="6" type="ORF">PWA56_07935</name>
</gene>
<dbReference type="SUPFAM" id="SSF56300">
    <property type="entry name" value="Metallo-dependent phosphatases"/>
    <property type="match status" value="1"/>
</dbReference>
<name>A0A0M0VPA5_BIFLL</name>
<dbReference type="PROSITE" id="PS00018">
    <property type="entry name" value="EF_HAND_1"/>
    <property type="match status" value="1"/>
</dbReference>
<evidence type="ECO:0000259" key="4">
    <source>
        <dbReference type="Pfam" id="PF02872"/>
    </source>
</evidence>
<dbReference type="GO" id="GO:0000166">
    <property type="term" value="F:nucleotide binding"/>
    <property type="evidence" value="ECO:0007669"/>
    <property type="project" value="UniProtKB-KW"/>
</dbReference>
<feature type="chain" id="PRO_5041471612" evidence="2">
    <location>
        <begin position="33"/>
        <end position="597"/>
    </location>
</feature>
<dbReference type="GO" id="GO:0030288">
    <property type="term" value="C:outer membrane-bounded periplasmic space"/>
    <property type="evidence" value="ECO:0007669"/>
    <property type="project" value="TreeGrafter"/>
</dbReference>
<dbReference type="PANTHER" id="PTHR11575">
    <property type="entry name" value="5'-NUCLEOTIDASE-RELATED"/>
    <property type="match status" value="1"/>
</dbReference>
<dbReference type="InterPro" id="IPR036907">
    <property type="entry name" value="5'-Nucleotdase_C_sf"/>
</dbReference>
<dbReference type="InterPro" id="IPR029052">
    <property type="entry name" value="Metallo-depent_PP-like"/>
</dbReference>
<dbReference type="InterPro" id="IPR004843">
    <property type="entry name" value="Calcineurin-like_PHP"/>
</dbReference>
<evidence type="ECO:0000313" key="8">
    <source>
        <dbReference type="Proteomes" id="UP001221506"/>
    </source>
</evidence>
<dbReference type="InterPro" id="IPR018247">
    <property type="entry name" value="EF_Hand_1_Ca_BS"/>
</dbReference>
<accession>A0A0M0VPA5</accession>
<feature type="domain" description="Calcineurin-like phosphoesterase" evidence="3">
    <location>
        <begin position="57"/>
        <end position="255"/>
    </location>
</feature>
<dbReference type="RefSeq" id="WP_011067912.1">
    <property type="nucleotide sequence ID" value="NZ_AP022379.1"/>
</dbReference>
<comment type="similarity">
    <text evidence="2">Belongs to the 5'-nucleotidase family.</text>
</comment>
<organism evidence="5 7">
    <name type="scientific">Bifidobacterium longum subsp. longum</name>
    <dbReference type="NCBI Taxonomy" id="1679"/>
    <lineage>
        <taxon>Bacteria</taxon>
        <taxon>Bacillati</taxon>
        <taxon>Actinomycetota</taxon>
        <taxon>Actinomycetes</taxon>
        <taxon>Bifidobacteriales</taxon>
        <taxon>Bifidobacteriaceae</taxon>
        <taxon>Bifidobacterium</taxon>
    </lineage>
</organism>
<protein>
    <submittedName>
        <fullName evidence="5 6">5'-nucleotidase</fullName>
    </submittedName>
</protein>
<reference evidence="5" key="2">
    <citation type="submission" date="2019-02" db="EMBL/GenBank/DDBJ databases">
        <authorList>
            <person name="Odamaki T."/>
        </authorList>
    </citation>
    <scope>NUCLEOTIDE SEQUENCE</scope>
    <source>
        <strain evidence="5">MCC10009</strain>
    </source>
</reference>
<dbReference type="Proteomes" id="UP000291881">
    <property type="component" value="Unassembled WGS sequence"/>
</dbReference>
<dbReference type="Gene3D" id="3.90.780.10">
    <property type="entry name" value="5'-Nucleotidase, C-terminal domain"/>
    <property type="match status" value="1"/>
</dbReference>
<evidence type="ECO:0000313" key="5">
    <source>
        <dbReference type="EMBL" id="TCD85143.1"/>
    </source>
</evidence>
<dbReference type="GO" id="GO:0009166">
    <property type="term" value="P:nucleotide catabolic process"/>
    <property type="evidence" value="ECO:0007669"/>
    <property type="project" value="InterPro"/>
</dbReference>
<reference evidence="5 7" key="1">
    <citation type="journal article" date="2018" name="Sci. Rep.">
        <title>Genomic diversity and distribution of Bifidobacterium longum subsp. longum across the human lifespan.</title>
        <authorList>
            <person name="Odamaki T."/>
            <person name="Bottacini F."/>
            <person name="Kato K."/>
            <person name="Mitsuyama E."/>
            <person name="Yoshida K."/>
            <person name="Horigome A."/>
            <person name="Xiao J.Z."/>
            <person name="van Sinderen D."/>
        </authorList>
    </citation>
    <scope>NUCLEOTIDE SEQUENCE [LARGE SCALE GENOMIC DNA]</scope>
    <source>
        <strain evidence="5 7">MCC10009</strain>
    </source>
</reference>
<dbReference type="PRINTS" id="PR01607">
    <property type="entry name" value="APYRASEFAMLY"/>
</dbReference>
<dbReference type="EMBL" id="CP118598">
    <property type="protein sequence ID" value="WDY41343.1"/>
    <property type="molecule type" value="Genomic_DNA"/>
</dbReference>
<sequence>MKNRRWAGKRSGIAFGAVALILTALVVPYACAGTTGAVPFSGDNPSSGTRTVTIADITDFHGHIERGADNATAFTVADSHNPGNMIPVSTGDLVGGSPYESAVEKDQPTLDMAKAWGLTISAIGNHEFDRGVADFNNRIADPSNGIDWLCANASAANKSPDGLLSHVRDSTIRTVNGKRIGFVGALTDALGSVATPQITRDADLDERAVDAINRVARELKRSGKVDAVVALLHADASAAADIGRDVDVVYTGHSHAIKRGTTAGGAPIYEAGSFGRNMAVQDLIITGAGRRATVRVADVDLGNGTSHTAVDGVLGVDGLNAHPAQAAWMSAGAEENDEVSRAQHIYQASATYANHTGSAVIGTLASGVNFDKQGSDKHGNTVGVLVADANRESIMKHVYAGNRLPVIGFSNNGSLRTPRLDMNGDGKVTVREVDSLMALQFKAAHETLTGRDVKRVLAEQFRRDDGRLERRWLGISSNVTYRYAECGTAGESGNADAGVDTDSGADTNADADECAADEHAAVRIANLAVDGRPIADDDLVIIASNSYLLQGGDSYPAFRAGTNYGELDMPYSQPLHEYLAAHQGLTAVVAVPVGTQA</sequence>
<dbReference type="GO" id="GO:0008253">
    <property type="term" value="F:5'-nucleotidase activity"/>
    <property type="evidence" value="ECO:0007669"/>
    <property type="project" value="TreeGrafter"/>
</dbReference>
<evidence type="ECO:0000256" key="2">
    <source>
        <dbReference type="RuleBase" id="RU362119"/>
    </source>
</evidence>
<dbReference type="Gene3D" id="3.60.21.10">
    <property type="match status" value="1"/>
</dbReference>
<keyword evidence="2" id="KW-0547">Nucleotide-binding</keyword>
<keyword evidence="1 2" id="KW-0732">Signal</keyword>
<evidence type="ECO:0000313" key="7">
    <source>
        <dbReference type="Proteomes" id="UP000291881"/>
    </source>
</evidence>
<dbReference type="SUPFAM" id="SSF55816">
    <property type="entry name" value="5'-nucleotidase (syn. UDP-sugar hydrolase), C-terminal domain"/>
    <property type="match status" value="1"/>
</dbReference>
<keyword evidence="2" id="KW-0378">Hydrolase</keyword>
<dbReference type="InterPro" id="IPR006179">
    <property type="entry name" value="5_nucleotidase/apyrase"/>
</dbReference>
<dbReference type="EMBL" id="SHPS01000030">
    <property type="protein sequence ID" value="TCD85143.1"/>
    <property type="molecule type" value="Genomic_DNA"/>
</dbReference>
<evidence type="ECO:0000259" key="3">
    <source>
        <dbReference type="Pfam" id="PF00149"/>
    </source>
</evidence>